<dbReference type="Pfam" id="PF13358">
    <property type="entry name" value="DDE_3"/>
    <property type="match status" value="1"/>
</dbReference>
<organism evidence="2 3">
    <name type="scientific">Hucho hucho</name>
    <name type="common">huchen</name>
    <dbReference type="NCBI Taxonomy" id="62062"/>
    <lineage>
        <taxon>Eukaryota</taxon>
        <taxon>Metazoa</taxon>
        <taxon>Chordata</taxon>
        <taxon>Craniata</taxon>
        <taxon>Vertebrata</taxon>
        <taxon>Euteleostomi</taxon>
        <taxon>Actinopterygii</taxon>
        <taxon>Neopterygii</taxon>
        <taxon>Teleostei</taxon>
        <taxon>Protacanthopterygii</taxon>
        <taxon>Salmoniformes</taxon>
        <taxon>Salmonidae</taxon>
        <taxon>Salmoninae</taxon>
        <taxon>Hucho</taxon>
    </lineage>
</organism>
<dbReference type="GO" id="GO:0003676">
    <property type="term" value="F:nucleic acid binding"/>
    <property type="evidence" value="ECO:0007669"/>
    <property type="project" value="InterPro"/>
</dbReference>
<dbReference type="AlphaFoldDB" id="A0A4W5Q5D3"/>
<dbReference type="Gene3D" id="3.30.420.10">
    <property type="entry name" value="Ribonuclease H-like superfamily/Ribonuclease H"/>
    <property type="match status" value="1"/>
</dbReference>
<name>A0A4W5Q5D3_9TELE</name>
<accession>A0A4W5Q5D3</accession>
<evidence type="ECO:0000313" key="2">
    <source>
        <dbReference type="Ensembl" id="ENSHHUP00000069110.1"/>
    </source>
</evidence>
<proteinExistence type="predicted"/>
<evidence type="ECO:0000313" key="3">
    <source>
        <dbReference type="Proteomes" id="UP000314982"/>
    </source>
</evidence>
<dbReference type="STRING" id="62062.ENSHHUP00000069110"/>
<reference evidence="3" key="1">
    <citation type="submission" date="2018-06" db="EMBL/GenBank/DDBJ databases">
        <title>Genome assembly of Danube salmon.</title>
        <authorList>
            <person name="Macqueen D.J."/>
            <person name="Gundappa M.K."/>
        </authorList>
    </citation>
    <scope>NUCLEOTIDE SEQUENCE [LARGE SCALE GENOMIC DNA]</scope>
</reference>
<dbReference type="GeneTree" id="ENSGT01120000271870"/>
<reference evidence="2" key="2">
    <citation type="submission" date="2025-08" db="UniProtKB">
        <authorList>
            <consortium name="Ensembl"/>
        </authorList>
    </citation>
    <scope>IDENTIFICATION</scope>
</reference>
<dbReference type="InterPro" id="IPR036397">
    <property type="entry name" value="RNaseH_sf"/>
</dbReference>
<keyword evidence="3" id="KW-1185">Reference proteome</keyword>
<sequence>MRQIKMGGANLFFFARKLESDWIIAAGTETLVRTEGKMNGEKYREILDENLLQNAQDLRLGRRFTFQQDNNPKHTTQRWLWDKFLNVLEWPSQSPDLNPIEHLWRDLKTAVHRLSPSKQTELERICRVEWKKLPRYRCAKLVASYPGRLKASIAAKGASTKY</sequence>
<dbReference type="Ensembl" id="ENSHHUT00000071425.1">
    <property type="protein sequence ID" value="ENSHHUP00000069110.1"/>
    <property type="gene ID" value="ENSHHUG00000040728.1"/>
</dbReference>
<evidence type="ECO:0000259" key="1">
    <source>
        <dbReference type="Pfam" id="PF13358"/>
    </source>
</evidence>
<feature type="domain" description="Tc1-like transposase DDE" evidence="1">
    <location>
        <begin position="27"/>
        <end position="121"/>
    </location>
</feature>
<protein>
    <recommendedName>
        <fullName evidence="1">Tc1-like transposase DDE domain-containing protein</fullName>
    </recommendedName>
</protein>
<reference evidence="2" key="3">
    <citation type="submission" date="2025-09" db="UniProtKB">
        <authorList>
            <consortium name="Ensembl"/>
        </authorList>
    </citation>
    <scope>IDENTIFICATION</scope>
</reference>
<dbReference type="InterPro" id="IPR038717">
    <property type="entry name" value="Tc1-like_DDE_dom"/>
</dbReference>
<dbReference type="Proteomes" id="UP000314982">
    <property type="component" value="Unassembled WGS sequence"/>
</dbReference>